<keyword evidence="4" id="KW-1185">Reference proteome</keyword>
<dbReference type="PANTHER" id="PTHR14662">
    <property type="entry name" value="PARTNER AND LOCALIZER OF BRCA2"/>
    <property type="match status" value="1"/>
</dbReference>
<reference evidence="3" key="1">
    <citation type="submission" date="2025-08" db="UniProtKB">
        <authorList>
            <consortium name="Ensembl"/>
        </authorList>
    </citation>
    <scope>IDENTIFICATION</scope>
</reference>
<feature type="compositionally biased region" description="Low complexity" evidence="1">
    <location>
        <begin position="403"/>
        <end position="421"/>
    </location>
</feature>
<evidence type="ECO:0000259" key="2">
    <source>
        <dbReference type="Pfam" id="PF16756"/>
    </source>
</evidence>
<feature type="region of interest" description="Disordered" evidence="1">
    <location>
        <begin position="364"/>
        <end position="492"/>
    </location>
</feature>
<evidence type="ECO:0000313" key="4">
    <source>
        <dbReference type="Proteomes" id="UP000694393"/>
    </source>
</evidence>
<dbReference type="SUPFAM" id="SSF50978">
    <property type="entry name" value="WD40 repeat-like"/>
    <property type="match status" value="1"/>
</dbReference>
<dbReference type="InterPro" id="IPR015943">
    <property type="entry name" value="WD40/YVTN_repeat-like_dom_sf"/>
</dbReference>
<feature type="compositionally biased region" description="Polar residues" evidence="1">
    <location>
        <begin position="373"/>
        <end position="384"/>
    </location>
</feature>
<dbReference type="GO" id="GO:0003677">
    <property type="term" value="F:DNA binding"/>
    <property type="evidence" value="ECO:0007669"/>
    <property type="project" value="InterPro"/>
</dbReference>
<evidence type="ECO:0000256" key="1">
    <source>
        <dbReference type="SAM" id="MobiDB-lite"/>
    </source>
</evidence>
<feature type="compositionally biased region" description="Basic residues" evidence="1">
    <location>
        <begin position="439"/>
        <end position="449"/>
    </location>
</feature>
<organism evidence="3 4">
    <name type="scientific">Pelusios castaneus</name>
    <name type="common">West African mud turtle</name>
    <dbReference type="NCBI Taxonomy" id="367368"/>
    <lineage>
        <taxon>Eukaryota</taxon>
        <taxon>Metazoa</taxon>
        <taxon>Chordata</taxon>
        <taxon>Craniata</taxon>
        <taxon>Vertebrata</taxon>
        <taxon>Euteleostomi</taxon>
        <taxon>Archelosauria</taxon>
        <taxon>Testudinata</taxon>
        <taxon>Testudines</taxon>
        <taxon>Pleurodira</taxon>
        <taxon>Pelomedusidae</taxon>
        <taxon>Pelusios</taxon>
    </lineage>
</organism>
<reference evidence="3" key="2">
    <citation type="submission" date="2025-09" db="UniProtKB">
        <authorList>
            <consortium name="Ensembl"/>
        </authorList>
    </citation>
    <scope>IDENTIFICATION</scope>
</reference>
<feature type="region of interest" description="Disordered" evidence="1">
    <location>
        <begin position="77"/>
        <end position="104"/>
    </location>
</feature>
<feature type="domain" description="Partner and localiser of BRCA2 WD40" evidence="2">
    <location>
        <begin position="804"/>
        <end position="1142"/>
    </location>
</feature>
<dbReference type="GO" id="GO:0005654">
    <property type="term" value="C:nucleoplasm"/>
    <property type="evidence" value="ECO:0007669"/>
    <property type="project" value="TreeGrafter"/>
</dbReference>
<accession>A0A8C8RV14</accession>
<feature type="compositionally biased region" description="Polar residues" evidence="1">
    <location>
        <begin position="591"/>
        <end position="603"/>
    </location>
</feature>
<dbReference type="InterPro" id="IPR036322">
    <property type="entry name" value="WD40_repeat_dom_sf"/>
</dbReference>
<dbReference type="AlphaFoldDB" id="A0A8C8RV14"/>
<name>A0A8C8RV14_9SAUR</name>
<proteinExistence type="predicted"/>
<dbReference type="Ensembl" id="ENSPCET00000011282.1">
    <property type="protein sequence ID" value="ENSPCEP00000010924.1"/>
    <property type="gene ID" value="ENSPCEG00000008642.1"/>
</dbReference>
<dbReference type="Pfam" id="PF16756">
    <property type="entry name" value="PALB2_WD40"/>
    <property type="match status" value="1"/>
</dbReference>
<dbReference type="Proteomes" id="UP000694393">
    <property type="component" value="Unplaced"/>
</dbReference>
<feature type="region of interest" description="Disordered" evidence="1">
    <location>
        <begin position="591"/>
        <end position="633"/>
    </location>
</feature>
<feature type="compositionally biased region" description="Basic residues" evidence="1">
    <location>
        <begin position="606"/>
        <end position="617"/>
    </location>
</feature>
<sequence>MDKQSPNGGNKPETCRLQSNTCSRSGMEKKISVTFKLEPEFFNNEVNLQESSCVDGTNGGQENVLSDLVRSAIEDEENQLPRSRMPSVLEGKESAWEVPPSNAGERWETQMISTEETGSPVFKGRDNISDTKNSIQKALRQVTVRKENGFTPQEAQLGDLQEIAEEDGFLSVPKPLSYMLMGGNNVQQPVSPSAEDICDNCEPTPQCSMNDMPVSFENFEDTGKEFACIETDHMDWEELGQTLDLTADNQPSLAGRSNPCASENRICGERSHNDTRHLYPLNTESFLDNVEEPLGNQEAQIEARSPGLEKTHPATESALSTCTMIEGLLFPVEYYVRTTRRMSNCQRKVDLEAVILSQLGRSRKGLRSKSKRINSNPDQVSQETVRSDVQLRGTPFPFVGAASDPVSSSSSQKSLPPSDESNTSIGGLSQSNITSTKGAKGRSWRRGKGRGGSTCKPALNVSQAQPESSDLTVPKGNSHLLSSEKENHEGDPVGKRTVFITAADDPIEAEMTDVRWPSESYLPDGNQTFGKWHQPSLELIKNPFQGNNLLNTWGLEASVTVCKSDEQPAKHIKNRYLQKACRAEQQLMVNKSLPQHEPSSSSVKCGVRRGSKGKRGRSQQTDLDSPAPRGHLGMDSVPFDPLLHFQNEMLSFKWLPSKMDIKDFHLPDEEFGLLKFEKLQSCRVKQVEAFVPAGSECWPQRAVDNVASGDARLKQVNTERKSLEKSLVSPSKTVSSNIPHLGGQFHKKVLSPREFLLTPASTVSAAATIQLESQLPTPAFPVLGASPAILPQNRMTAEQLAVAPCDNLGDGSLQLASKLKNPSSSCAVDVSTVWWDSAGCTELCIVTACETSVSLWKPLASRRWSQLYAWQLSEIPAIRLVSLPDVCNLVCVALGDLEIGEIRLLFCSSEDGSLKQSLVNAGNIKAVLGLTNKRLVSSSGTLQDQQITVVSISAAGRSSERQTLMPPRETILAFAEVEGIPEALIGTTAMNSVVIWNLKTGQILKKMHVGYSYPGSICHQAYSDSGLLFVVLSHPHAKENESCGNPAFRMRVFNPMTARSTGVMFFSLPPGHSGRYLEGEVKGSSAAAVLTSGTIAVWDLFLGQCTALLPPNTDGNWSLVRWSVTDSFLLAGQKDGSVYVYHYSQPRQ</sequence>
<feature type="compositionally biased region" description="Basic and acidic residues" evidence="1">
    <location>
        <begin position="482"/>
        <end position="492"/>
    </location>
</feature>
<dbReference type="Gene3D" id="2.130.10.10">
    <property type="entry name" value="YVTN repeat-like/Quinoprotein amine dehydrogenase"/>
    <property type="match status" value="1"/>
</dbReference>
<dbReference type="PANTHER" id="PTHR14662:SF2">
    <property type="entry name" value="PARTNER AND LOCALIZER OF BRCA2"/>
    <property type="match status" value="1"/>
</dbReference>
<feature type="region of interest" description="Disordered" evidence="1">
    <location>
        <begin position="1"/>
        <end position="23"/>
    </location>
</feature>
<feature type="compositionally biased region" description="Polar residues" evidence="1">
    <location>
        <begin position="422"/>
        <end position="436"/>
    </location>
</feature>
<dbReference type="InterPro" id="IPR031920">
    <property type="entry name" value="PALB2_WD40"/>
</dbReference>
<evidence type="ECO:0000313" key="3">
    <source>
        <dbReference type="Ensembl" id="ENSPCEP00000010924.1"/>
    </source>
</evidence>
<dbReference type="GO" id="GO:0000724">
    <property type="term" value="P:double-strand break repair via homologous recombination"/>
    <property type="evidence" value="ECO:0007669"/>
    <property type="project" value="InterPro"/>
</dbReference>
<dbReference type="InterPro" id="IPR042417">
    <property type="entry name" value="PALB2"/>
</dbReference>
<feature type="compositionally biased region" description="Polar residues" evidence="1">
    <location>
        <begin position="460"/>
        <end position="471"/>
    </location>
</feature>
<protein>
    <submittedName>
        <fullName evidence="3">Partner and localizer of BRCA2</fullName>
    </submittedName>
</protein>